<evidence type="ECO:0000313" key="2">
    <source>
        <dbReference type="Proteomes" id="UP001163821"/>
    </source>
</evidence>
<dbReference type="Proteomes" id="UP001163821">
    <property type="component" value="Unassembled WGS sequence"/>
</dbReference>
<reference evidence="1" key="1">
    <citation type="submission" date="2022-10" db="EMBL/GenBank/DDBJ databases">
        <title>Gaoshiqiia sediminis gen. nov., sp. nov., isolated from coastal sediment.</title>
        <authorList>
            <person name="Yu W.X."/>
            <person name="Mu D.S."/>
            <person name="Du J.Z."/>
            <person name="Liang Y.Q."/>
        </authorList>
    </citation>
    <scope>NUCLEOTIDE SEQUENCE</scope>
    <source>
        <strain evidence="1">A06</strain>
    </source>
</reference>
<dbReference type="PROSITE" id="PS51257">
    <property type="entry name" value="PROKAR_LIPOPROTEIN"/>
    <property type="match status" value="1"/>
</dbReference>
<dbReference type="InterPro" id="IPR036278">
    <property type="entry name" value="Sialidase_sf"/>
</dbReference>
<dbReference type="SUPFAM" id="SSF50939">
    <property type="entry name" value="Sialidases"/>
    <property type="match status" value="1"/>
</dbReference>
<protein>
    <submittedName>
        <fullName evidence="1">BNR repeat-containing protein</fullName>
    </submittedName>
</protein>
<organism evidence="1 2">
    <name type="scientific">Gaoshiqia sediminis</name>
    <dbReference type="NCBI Taxonomy" id="2986998"/>
    <lineage>
        <taxon>Bacteria</taxon>
        <taxon>Pseudomonadati</taxon>
        <taxon>Bacteroidota</taxon>
        <taxon>Bacteroidia</taxon>
        <taxon>Marinilabiliales</taxon>
        <taxon>Prolixibacteraceae</taxon>
        <taxon>Gaoshiqia</taxon>
    </lineage>
</organism>
<name>A0AA42CA49_9BACT</name>
<gene>
    <name evidence="1" type="ORF">N2K84_09790</name>
</gene>
<dbReference type="Pfam" id="PF15892">
    <property type="entry name" value="BNR_4"/>
    <property type="match status" value="1"/>
</dbReference>
<proteinExistence type="predicted"/>
<dbReference type="EMBL" id="JAPAAF010000011">
    <property type="protein sequence ID" value="MCW0483020.1"/>
    <property type="molecule type" value="Genomic_DNA"/>
</dbReference>
<accession>A0AA42CA49</accession>
<comment type="caution">
    <text evidence="1">The sequence shown here is derived from an EMBL/GenBank/DDBJ whole genome shotgun (WGS) entry which is preliminary data.</text>
</comment>
<dbReference type="RefSeq" id="WP_282591622.1">
    <property type="nucleotide sequence ID" value="NZ_JAPAAF010000011.1"/>
</dbReference>
<keyword evidence="2" id="KW-1185">Reference proteome</keyword>
<sequence length="446" mass="50458">MTKVIRLFTMIFLLAGLSCTSEKKAETEINANLVPIGKGWSQTSVNATIFRKNSVVSSANYQFVAYYDSTAHVVLARRKHGSSEWELHQTQYTGNVHDAHNVISLMVDGDGYLHLSWDHHNNPLNYCRSVEPEELEMGERLSMTGENEDVVSYPEFYALNGGDLLFVYRDGGSGNGNLVLNKYDLKMQCWSRLQTNLIDGEGQRNAYWQLFVDHLGHIHVSWVWRETPDVRSNHDMCYAVSRDGGLSWQKSTGEMYQLPITEATAEVVKVIAQGSNLINQTSMTTDREGNPYIATYYQAEGDSCTQFHVIYKQNRSWKSSSASNRTLNFELGGMGSRSIPISRPQLMVMPNGGEQQLVLIYRDEEVDNHVILASTIISGSFNWNSQIISPYPVDRWEPSYDSELLRREGKLHLYFQQVGQGQEETSVALEPQMVNILEVALKSASR</sequence>
<dbReference type="AlphaFoldDB" id="A0AA42CA49"/>
<evidence type="ECO:0000313" key="1">
    <source>
        <dbReference type="EMBL" id="MCW0483020.1"/>
    </source>
</evidence>